<dbReference type="Pfam" id="PF07969">
    <property type="entry name" value="Amidohydro_3"/>
    <property type="match status" value="1"/>
</dbReference>
<keyword evidence="3" id="KW-1185">Reference proteome</keyword>
<reference evidence="2" key="1">
    <citation type="journal article" date="2021" name="Nat. Commun.">
        <title>Genetic determinants of endophytism in the Arabidopsis root mycobiome.</title>
        <authorList>
            <person name="Mesny F."/>
            <person name="Miyauchi S."/>
            <person name="Thiergart T."/>
            <person name="Pickel B."/>
            <person name="Atanasova L."/>
            <person name="Karlsson M."/>
            <person name="Huettel B."/>
            <person name="Barry K.W."/>
            <person name="Haridas S."/>
            <person name="Chen C."/>
            <person name="Bauer D."/>
            <person name="Andreopoulos W."/>
            <person name="Pangilinan J."/>
            <person name="LaButti K."/>
            <person name="Riley R."/>
            <person name="Lipzen A."/>
            <person name="Clum A."/>
            <person name="Drula E."/>
            <person name="Henrissat B."/>
            <person name="Kohler A."/>
            <person name="Grigoriev I.V."/>
            <person name="Martin F.M."/>
            <person name="Hacquard S."/>
        </authorList>
    </citation>
    <scope>NUCLEOTIDE SEQUENCE</scope>
    <source>
        <strain evidence="2">MPI-CAGE-AT-0021</strain>
    </source>
</reference>
<dbReference type="SUPFAM" id="SSF51338">
    <property type="entry name" value="Composite domain of metallo-dependent hydrolases"/>
    <property type="match status" value="1"/>
</dbReference>
<dbReference type="InterPro" id="IPR011059">
    <property type="entry name" value="Metal-dep_hydrolase_composite"/>
</dbReference>
<comment type="caution">
    <text evidence="2">The sequence shown here is derived from an EMBL/GenBank/DDBJ whole genome shotgun (WGS) entry which is preliminary data.</text>
</comment>
<dbReference type="CDD" id="cd01300">
    <property type="entry name" value="YtcJ_like"/>
    <property type="match status" value="1"/>
</dbReference>
<organism evidence="2 3">
    <name type="scientific">Dactylonectria estremocensis</name>
    <dbReference type="NCBI Taxonomy" id="1079267"/>
    <lineage>
        <taxon>Eukaryota</taxon>
        <taxon>Fungi</taxon>
        <taxon>Dikarya</taxon>
        <taxon>Ascomycota</taxon>
        <taxon>Pezizomycotina</taxon>
        <taxon>Sordariomycetes</taxon>
        <taxon>Hypocreomycetidae</taxon>
        <taxon>Hypocreales</taxon>
        <taxon>Nectriaceae</taxon>
        <taxon>Dactylonectria</taxon>
    </lineage>
</organism>
<proteinExistence type="predicted"/>
<accession>A0A9P9FCB5</accession>
<dbReference type="Gene3D" id="2.30.40.10">
    <property type="entry name" value="Urease, subunit C, domain 1"/>
    <property type="match status" value="1"/>
</dbReference>
<dbReference type="Gene3D" id="3.20.20.140">
    <property type="entry name" value="Metal-dependent hydrolases"/>
    <property type="match status" value="1"/>
</dbReference>
<protein>
    <submittedName>
        <fullName evidence="2">Amidohydrolase 3</fullName>
    </submittedName>
</protein>
<feature type="domain" description="Amidohydrolase 3" evidence="1">
    <location>
        <begin position="64"/>
        <end position="542"/>
    </location>
</feature>
<dbReference type="OrthoDB" id="3501663at2759"/>
<dbReference type="InterPro" id="IPR033932">
    <property type="entry name" value="YtcJ-like"/>
</dbReference>
<evidence type="ECO:0000259" key="1">
    <source>
        <dbReference type="Pfam" id="PF07969"/>
    </source>
</evidence>
<dbReference type="Gene3D" id="3.10.310.70">
    <property type="match status" value="1"/>
</dbReference>
<dbReference type="SUPFAM" id="SSF51556">
    <property type="entry name" value="Metallo-dependent hydrolases"/>
    <property type="match status" value="1"/>
</dbReference>
<name>A0A9P9FCB5_9HYPO</name>
<gene>
    <name evidence="2" type="ORF">B0J13DRAFT_543535</name>
</gene>
<dbReference type="InterPro" id="IPR032466">
    <property type="entry name" value="Metal_Hydrolase"/>
</dbReference>
<dbReference type="PANTHER" id="PTHR22642">
    <property type="entry name" value="IMIDAZOLONEPROPIONASE"/>
    <property type="match status" value="1"/>
</dbReference>
<dbReference type="InterPro" id="IPR013108">
    <property type="entry name" value="Amidohydro_3"/>
</dbReference>
<evidence type="ECO:0000313" key="3">
    <source>
        <dbReference type="Proteomes" id="UP000717696"/>
    </source>
</evidence>
<dbReference type="PANTHER" id="PTHR22642:SF20">
    <property type="entry name" value="AMIDOHYDROLASE 3 DOMAIN-CONTAINING PROTEIN"/>
    <property type="match status" value="1"/>
</dbReference>
<dbReference type="GO" id="GO:0016810">
    <property type="term" value="F:hydrolase activity, acting on carbon-nitrogen (but not peptide) bonds"/>
    <property type="evidence" value="ECO:0007669"/>
    <property type="project" value="InterPro"/>
</dbReference>
<sequence length="545" mass="59194">MMGSEIAPDTVLFTNGRILTKADVGLDAQPIFSESMLVKDGVISDIGSVKDLTAKYQQDGGMSTRDLEGQTVLPGFIDGHMHLLLLGQSLQKVVLDECKSFDEIRDTLRSYAKKNPDEPRILARGWMLDLTPNGVNTAMLDEIDARPIYINSMDLHSIWCNSSALAEMGVADMSDPVGGTIERDENGKLTGLLSEGAAVGIAWPFLSDAMSKAEKVECIASALDVYTASGYTGLVEMAMDETSWDALLTLRAERPDLAMRTTAYWLVLPDSEAACLKQVDRAVELKKQYNKLNSPDLCITGIKLICDGTIDACTAHVSRPYANGLSPDPLWSKALLEAVVRHAVASGLQIAFHAIGDAAIRMAVDAVEAYAAPDSRHRIEHLEFSAPEDAKRLGALGITASIQPVHCDPVLLRDWPRLIGSHRCERAMAYREFADNGALLAIGSDSPTAPYNPLHNLYTATTRRSAREPESTNTVNEHFRLGVCEAVSAATLGAAKSVFAEDRVGILDVGKIADFVVVGMEWDAKSLLKAEVKETWFGGKRVWSK</sequence>
<dbReference type="Proteomes" id="UP000717696">
    <property type="component" value="Unassembled WGS sequence"/>
</dbReference>
<dbReference type="EMBL" id="JAGMUU010000003">
    <property type="protein sequence ID" value="KAH7158094.1"/>
    <property type="molecule type" value="Genomic_DNA"/>
</dbReference>
<evidence type="ECO:0000313" key="2">
    <source>
        <dbReference type="EMBL" id="KAH7158094.1"/>
    </source>
</evidence>
<dbReference type="AlphaFoldDB" id="A0A9P9FCB5"/>